<dbReference type="Pfam" id="PF16954">
    <property type="entry name" value="HRG"/>
    <property type="match status" value="1"/>
</dbReference>
<gene>
    <name evidence="13" type="ORF">CAUJ_LOCUS14573</name>
</gene>
<comment type="similarity">
    <text evidence="3">Belongs to the HRG family.</text>
</comment>
<evidence type="ECO:0000256" key="1">
    <source>
        <dbReference type="ARBA" id="ARBA00004155"/>
    </source>
</evidence>
<name>A0A8S1HR96_9PELO</name>
<keyword evidence="8 11" id="KW-0472">Membrane</keyword>
<dbReference type="AlphaFoldDB" id="A0A8S1HR96"/>
<feature type="transmembrane region" description="Helical" evidence="11">
    <location>
        <begin position="58"/>
        <end position="85"/>
    </location>
</feature>
<accession>A0A8S1HR96</accession>
<keyword evidence="14" id="KW-1185">Reference proteome</keyword>
<feature type="signal peptide" evidence="12">
    <location>
        <begin position="1"/>
        <end position="17"/>
    </location>
</feature>
<evidence type="ECO:0000256" key="7">
    <source>
        <dbReference type="ARBA" id="ARBA00022989"/>
    </source>
</evidence>
<comment type="subcellular location">
    <subcellularLocation>
        <location evidence="2">Endosome membrane</location>
        <topology evidence="2">Multi-pass membrane protein</topology>
    </subcellularLocation>
    <subcellularLocation>
        <location evidence="1">Lysosome membrane</location>
        <topology evidence="1">Multi-pass membrane protein</topology>
    </subcellularLocation>
</comment>
<feature type="transmembrane region" description="Helical" evidence="11">
    <location>
        <begin position="100"/>
        <end position="120"/>
    </location>
</feature>
<dbReference type="GO" id="GO:0005886">
    <property type="term" value="C:plasma membrane"/>
    <property type="evidence" value="ECO:0007669"/>
    <property type="project" value="TreeGrafter"/>
</dbReference>
<dbReference type="GO" id="GO:0005765">
    <property type="term" value="C:lysosomal membrane"/>
    <property type="evidence" value="ECO:0007669"/>
    <property type="project" value="UniProtKB-SubCell"/>
</dbReference>
<dbReference type="PANTHER" id="PTHR31525:SF1">
    <property type="entry name" value="HEME TRANSPORTER HRG1"/>
    <property type="match status" value="1"/>
</dbReference>
<dbReference type="OrthoDB" id="5814279at2759"/>
<keyword evidence="9" id="KW-0458">Lysosome</keyword>
<organism evidence="13 14">
    <name type="scientific">Caenorhabditis auriculariae</name>
    <dbReference type="NCBI Taxonomy" id="2777116"/>
    <lineage>
        <taxon>Eukaryota</taxon>
        <taxon>Metazoa</taxon>
        <taxon>Ecdysozoa</taxon>
        <taxon>Nematoda</taxon>
        <taxon>Chromadorea</taxon>
        <taxon>Rhabditida</taxon>
        <taxon>Rhabditina</taxon>
        <taxon>Rhabditomorpha</taxon>
        <taxon>Rhabditoidea</taxon>
        <taxon>Rhabditidae</taxon>
        <taxon>Peloderinae</taxon>
        <taxon>Caenorhabditis</taxon>
    </lineage>
</organism>
<evidence type="ECO:0000256" key="12">
    <source>
        <dbReference type="SAM" id="SignalP"/>
    </source>
</evidence>
<proteinExistence type="inferred from homology"/>
<reference evidence="13" key="1">
    <citation type="submission" date="2020-10" db="EMBL/GenBank/DDBJ databases">
        <authorList>
            <person name="Kikuchi T."/>
        </authorList>
    </citation>
    <scope>NUCLEOTIDE SEQUENCE</scope>
    <source>
        <strain evidence="13">NKZ352</strain>
    </source>
</reference>
<keyword evidence="12" id="KW-0732">Signal</keyword>
<dbReference type="GO" id="GO:0020037">
    <property type="term" value="F:heme binding"/>
    <property type="evidence" value="ECO:0007669"/>
    <property type="project" value="TreeGrafter"/>
</dbReference>
<evidence type="ECO:0000256" key="6">
    <source>
        <dbReference type="ARBA" id="ARBA00022753"/>
    </source>
</evidence>
<dbReference type="EMBL" id="CAJGYM010000134">
    <property type="protein sequence ID" value="CAD6198667.1"/>
    <property type="molecule type" value="Genomic_DNA"/>
</dbReference>
<protein>
    <submittedName>
        <fullName evidence="13">Uncharacterized protein</fullName>
    </submittedName>
</protein>
<dbReference type="GO" id="GO:0010008">
    <property type="term" value="C:endosome membrane"/>
    <property type="evidence" value="ECO:0007669"/>
    <property type="project" value="UniProtKB-SubCell"/>
</dbReference>
<feature type="transmembrane region" description="Helical" evidence="11">
    <location>
        <begin position="27"/>
        <end position="46"/>
    </location>
</feature>
<evidence type="ECO:0000313" key="14">
    <source>
        <dbReference type="Proteomes" id="UP000835052"/>
    </source>
</evidence>
<feature type="compositionally biased region" description="Polar residues" evidence="10">
    <location>
        <begin position="133"/>
        <end position="142"/>
    </location>
</feature>
<evidence type="ECO:0000256" key="9">
    <source>
        <dbReference type="ARBA" id="ARBA00023228"/>
    </source>
</evidence>
<dbReference type="Proteomes" id="UP000835052">
    <property type="component" value="Unassembled WGS sequence"/>
</dbReference>
<evidence type="ECO:0000256" key="2">
    <source>
        <dbReference type="ARBA" id="ARBA00004337"/>
    </source>
</evidence>
<evidence type="ECO:0000313" key="13">
    <source>
        <dbReference type="EMBL" id="CAD6198667.1"/>
    </source>
</evidence>
<evidence type="ECO:0000256" key="3">
    <source>
        <dbReference type="ARBA" id="ARBA00006203"/>
    </source>
</evidence>
<keyword evidence="4" id="KW-0813">Transport</keyword>
<dbReference type="GO" id="GO:0015232">
    <property type="term" value="F:heme transmembrane transporter activity"/>
    <property type="evidence" value="ECO:0007669"/>
    <property type="project" value="InterPro"/>
</dbReference>
<dbReference type="InterPro" id="IPR026218">
    <property type="entry name" value="HRG"/>
</dbReference>
<keyword evidence="7 11" id="KW-1133">Transmembrane helix</keyword>
<evidence type="ECO:0000256" key="8">
    <source>
        <dbReference type="ARBA" id="ARBA00023136"/>
    </source>
</evidence>
<keyword evidence="6" id="KW-0967">Endosome</keyword>
<dbReference type="PRINTS" id="PR02095">
    <property type="entry name" value="TRNSPORTRHRG"/>
</dbReference>
<evidence type="ECO:0000256" key="11">
    <source>
        <dbReference type="SAM" id="Phobius"/>
    </source>
</evidence>
<feature type="region of interest" description="Disordered" evidence="10">
    <location>
        <begin position="133"/>
        <end position="156"/>
    </location>
</feature>
<dbReference type="PANTHER" id="PTHR31525">
    <property type="entry name" value="HEME TRANSPORTER HRG1"/>
    <property type="match status" value="1"/>
</dbReference>
<comment type="caution">
    <text evidence="13">The sequence shown here is derived from an EMBL/GenBank/DDBJ whole genome shotgun (WGS) entry which is preliminary data.</text>
</comment>
<evidence type="ECO:0000256" key="4">
    <source>
        <dbReference type="ARBA" id="ARBA00022448"/>
    </source>
</evidence>
<keyword evidence="5 11" id="KW-0812">Transmembrane</keyword>
<evidence type="ECO:0000256" key="10">
    <source>
        <dbReference type="SAM" id="MobiDB-lite"/>
    </source>
</evidence>
<sequence length="156" mass="17487">MVIIGIVLGTLATLTYAIEFQNWSAACTAALSVAFACVTLKIYWSYKKDTIFGMAPFNFLAFFFWLNAIAFPLNLGGCIACYVIAGVQKQSALDFHSENLWYTGTWLFVAAKWSLQNAFFSRRYSRAIFGSSSDPKLSTTVQIEPEPSEDPAKWKY</sequence>
<evidence type="ECO:0000256" key="5">
    <source>
        <dbReference type="ARBA" id="ARBA00022692"/>
    </source>
</evidence>
<feature type="chain" id="PRO_5035939771" evidence="12">
    <location>
        <begin position="18"/>
        <end position="156"/>
    </location>
</feature>